<gene>
    <name evidence="1" type="ORF">DCW48_10760</name>
</gene>
<accession>A0A351RD40</accession>
<comment type="caution">
    <text evidence="1">The sequence shown here is derived from an EMBL/GenBank/DDBJ whole genome shotgun (WGS) entry which is preliminary data.</text>
</comment>
<dbReference type="AlphaFoldDB" id="A0A351RD40"/>
<proteinExistence type="predicted"/>
<sequence>MNNYAIIENNLVVNTVVSEQEYAAEQGWILIPEGVEIGWAYINGNFINENIPIIDEKDKIKADIAALEDSVTPRRQREAILAIDTTWLADVEIQIGQLRQQLSEL</sequence>
<protein>
    <recommendedName>
        <fullName evidence="3">Tail fiber assembly protein</fullName>
    </recommendedName>
</protein>
<dbReference type="EMBL" id="DNAA01000249">
    <property type="protein sequence ID" value="HBA09961.1"/>
    <property type="molecule type" value="Genomic_DNA"/>
</dbReference>
<evidence type="ECO:0000313" key="2">
    <source>
        <dbReference type="Proteomes" id="UP000264313"/>
    </source>
</evidence>
<evidence type="ECO:0008006" key="3">
    <source>
        <dbReference type="Google" id="ProtNLM"/>
    </source>
</evidence>
<dbReference type="Proteomes" id="UP000264313">
    <property type="component" value="Unassembled WGS sequence"/>
</dbReference>
<name>A0A351RD40_9PROT</name>
<reference evidence="1 2" key="1">
    <citation type="journal article" date="2018" name="Nat. Biotechnol.">
        <title>A standardized bacterial taxonomy based on genome phylogeny substantially revises the tree of life.</title>
        <authorList>
            <person name="Parks D.H."/>
            <person name="Chuvochina M."/>
            <person name="Waite D.W."/>
            <person name="Rinke C."/>
            <person name="Skarshewski A."/>
            <person name="Chaumeil P.A."/>
            <person name="Hugenholtz P."/>
        </authorList>
    </citation>
    <scope>NUCLEOTIDE SEQUENCE [LARGE SCALE GENOMIC DNA]</scope>
    <source>
        <strain evidence="1">UBA9958</strain>
    </source>
</reference>
<evidence type="ECO:0000313" key="1">
    <source>
        <dbReference type="EMBL" id="HBA09961.1"/>
    </source>
</evidence>
<organism evidence="1 2">
    <name type="scientific">Methylotenera mobilis</name>
    <dbReference type="NCBI Taxonomy" id="359408"/>
    <lineage>
        <taxon>Bacteria</taxon>
        <taxon>Pseudomonadati</taxon>
        <taxon>Pseudomonadota</taxon>
        <taxon>Betaproteobacteria</taxon>
        <taxon>Nitrosomonadales</taxon>
        <taxon>Methylophilaceae</taxon>
        <taxon>Methylotenera</taxon>
    </lineage>
</organism>